<gene>
    <name evidence="3" type="ORF">B8W67_16080</name>
</gene>
<evidence type="ECO:0000256" key="1">
    <source>
        <dbReference type="SAM" id="MobiDB-lite"/>
    </source>
</evidence>
<dbReference type="Proteomes" id="UP000193577">
    <property type="component" value="Unassembled WGS sequence"/>
</dbReference>
<reference evidence="3 4" key="1">
    <citation type="submission" date="2017-04" db="EMBL/GenBank/DDBJ databases">
        <title>The new phylogeny of genus Mycobacterium.</title>
        <authorList>
            <person name="Tortoli E."/>
            <person name="Trovato A."/>
            <person name="Cirillo D.M."/>
        </authorList>
    </citation>
    <scope>NUCLEOTIDE SEQUENCE [LARGE SCALE GENOMIC DNA]</scope>
    <source>
        <strain evidence="3 4">KCTC 19819</strain>
    </source>
</reference>
<sequence length="206" mass="19873">MSMTRNLLTATAVVVGTSTAMLMGGVARADTAPAPNPTPPGVSAIEQLANIPATAPMMLQDAAAKLQGPATAPVAPPPAASASVNVPQPHLPGQVPATALNPAVAPNSTMAPNASVKLPTVPGLPVPLPQELAFPGNLTSLLPGMPATSPAVPATSPAVPAAPAVVPGMVPSAVPSAVTPSAPSAQAPTSTLVPDLAGLNPVSALP</sequence>
<feature type="signal peptide" evidence="2">
    <location>
        <begin position="1"/>
        <end position="29"/>
    </location>
</feature>
<dbReference type="AlphaFoldDB" id="A0A7I7SLF0"/>
<dbReference type="RefSeq" id="WP_085304986.1">
    <property type="nucleotide sequence ID" value="NZ_AP022594.1"/>
</dbReference>
<feature type="region of interest" description="Disordered" evidence="1">
    <location>
        <begin position="175"/>
        <end position="206"/>
    </location>
</feature>
<feature type="chain" id="PRO_5043321848" evidence="2">
    <location>
        <begin position="30"/>
        <end position="206"/>
    </location>
</feature>
<keyword evidence="2" id="KW-0732">Signal</keyword>
<evidence type="ECO:0000256" key="2">
    <source>
        <dbReference type="SAM" id="SignalP"/>
    </source>
</evidence>
<proteinExistence type="predicted"/>
<organism evidence="3 4">
    <name type="scientific">Mycolicibacillus koreensis</name>
    <dbReference type="NCBI Taxonomy" id="1069220"/>
    <lineage>
        <taxon>Bacteria</taxon>
        <taxon>Bacillati</taxon>
        <taxon>Actinomycetota</taxon>
        <taxon>Actinomycetes</taxon>
        <taxon>Mycobacteriales</taxon>
        <taxon>Mycobacteriaceae</taxon>
        <taxon>Mycolicibacillus</taxon>
    </lineage>
</organism>
<name>A0A7I7SLF0_9MYCO</name>
<protein>
    <submittedName>
        <fullName evidence="3">Uncharacterized protein</fullName>
    </submittedName>
</protein>
<feature type="compositionally biased region" description="Polar residues" evidence="1">
    <location>
        <begin position="179"/>
        <end position="192"/>
    </location>
</feature>
<evidence type="ECO:0000313" key="3">
    <source>
        <dbReference type="EMBL" id="OSC31793.1"/>
    </source>
</evidence>
<dbReference type="EMBL" id="NCXO01000042">
    <property type="protein sequence ID" value="OSC31793.1"/>
    <property type="molecule type" value="Genomic_DNA"/>
</dbReference>
<evidence type="ECO:0000313" key="4">
    <source>
        <dbReference type="Proteomes" id="UP000193577"/>
    </source>
</evidence>
<accession>A0A7I7SLF0</accession>
<keyword evidence="4" id="KW-1185">Reference proteome</keyword>
<comment type="caution">
    <text evidence="3">The sequence shown here is derived from an EMBL/GenBank/DDBJ whole genome shotgun (WGS) entry which is preliminary data.</text>
</comment>